<protein>
    <submittedName>
        <fullName evidence="1">Uncharacterized protein</fullName>
    </submittedName>
</protein>
<reference evidence="1" key="1">
    <citation type="journal article" date="2019" name="MBio">
        <title>Virus Genomes from Deep Sea Sediments Expand the Ocean Megavirome and Support Independent Origins of Viral Gigantism.</title>
        <authorList>
            <person name="Backstrom D."/>
            <person name="Yutin N."/>
            <person name="Jorgensen S.L."/>
            <person name="Dharamshi J."/>
            <person name="Homa F."/>
            <person name="Zaremba-Niedwiedzka K."/>
            <person name="Spang A."/>
            <person name="Wolf Y.I."/>
            <person name="Koonin E.V."/>
            <person name="Ettema T.J."/>
        </authorList>
    </citation>
    <scope>NUCLEOTIDE SEQUENCE</scope>
</reference>
<name>A0A481YU05_9VIRU</name>
<organism evidence="1">
    <name type="scientific">Marseillevirus LCMAC101</name>
    <dbReference type="NCBI Taxonomy" id="2506602"/>
    <lineage>
        <taxon>Viruses</taxon>
        <taxon>Varidnaviria</taxon>
        <taxon>Bamfordvirae</taxon>
        <taxon>Nucleocytoviricota</taxon>
        <taxon>Megaviricetes</taxon>
        <taxon>Pimascovirales</taxon>
        <taxon>Pimascovirales incertae sedis</taxon>
        <taxon>Marseilleviridae</taxon>
    </lineage>
</organism>
<evidence type="ECO:0000313" key="1">
    <source>
        <dbReference type="EMBL" id="QBK86004.1"/>
    </source>
</evidence>
<gene>
    <name evidence="1" type="ORF">LCMAC101_05990</name>
</gene>
<sequence length="162" mass="17019">MSGPGRRSPAASGGADADVAAVLVADDRAARLAALVEQPAEAGIIRVPAGAGRASGHGPLGASLGCVAFRRALRHRGRQAVPLDCREWRSLHGHVRVYHVARDRRPCCPAARRGSASVVGLLGRVDIVGATLAVRVPPGVTHRARVRKAHRLRAEAEHSPRD</sequence>
<accession>A0A481YU05</accession>
<proteinExistence type="predicted"/>
<dbReference type="EMBL" id="MK500328">
    <property type="protein sequence ID" value="QBK86004.1"/>
    <property type="molecule type" value="Genomic_DNA"/>
</dbReference>